<keyword evidence="1" id="KW-0472">Membrane</keyword>
<gene>
    <name evidence="2" type="ORF">FEM41_11250</name>
</gene>
<dbReference type="OrthoDB" id="5620at2"/>
<feature type="transmembrane region" description="Helical" evidence="1">
    <location>
        <begin position="45"/>
        <end position="64"/>
    </location>
</feature>
<evidence type="ECO:0000256" key="1">
    <source>
        <dbReference type="SAM" id="Phobius"/>
    </source>
</evidence>
<keyword evidence="3" id="KW-1185">Reference proteome</keyword>
<dbReference type="Proteomes" id="UP000302163">
    <property type="component" value="Chromosome"/>
</dbReference>
<evidence type="ECO:0000313" key="3">
    <source>
        <dbReference type="Proteomes" id="UP000302163"/>
    </source>
</evidence>
<reference evidence="2 3" key="1">
    <citation type="submission" date="2019-05" db="EMBL/GenBank/DDBJ databases">
        <title>Complete genome sequence of Izhakiella calystegiae KSNA2, an endophyte isolated from beach morning glory (Calystegia soldanella).</title>
        <authorList>
            <person name="Jiang L."/>
            <person name="Jeong J.C."/>
            <person name="Kim C.Y."/>
            <person name="Kim D.H."/>
            <person name="Kim S.W."/>
            <person name="Lee j."/>
        </authorList>
    </citation>
    <scope>NUCLEOTIDE SEQUENCE [LARGE SCALE GENOMIC DNA]</scope>
    <source>
        <strain evidence="2 3">KSNA2</strain>
    </source>
</reference>
<accession>A0A4P8YHK0</accession>
<dbReference type="AlphaFoldDB" id="A0A4P8YHK0"/>
<sequence length="82" mass="9917">MDILTNCFERRWFYVFMGMYLLIMLPLPCFFSTEYRPAWLGVPLFVYGWLVHGITVFLLILLFARQCLKRPEYQDEALEDRV</sequence>
<protein>
    <recommendedName>
        <fullName evidence="4">DUF3311 domain-containing protein</fullName>
    </recommendedName>
</protein>
<name>A0A4P8YHK0_9ENTR</name>
<evidence type="ECO:0008006" key="4">
    <source>
        <dbReference type="Google" id="ProtNLM"/>
    </source>
</evidence>
<evidence type="ECO:0000313" key="2">
    <source>
        <dbReference type="EMBL" id="QCT20185.1"/>
    </source>
</evidence>
<organism evidence="2 3">
    <name type="scientific">Jejubacter calystegiae</name>
    <dbReference type="NCBI Taxonomy" id="2579935"/>
    <lineage>
        <taxon>Bacteria</taxon>
        <taxon>Pseudomonadati</taxon>
        <taxon>Pseudomonadota</taxon>
        <taxon>Gammaproteobacteria</taxon>
        <taxon>Enterobacterales</taxon>
        <taxon>Enterobacteriaceae</taxon>
        <taxon>Jejubacter</taxon>
    </lineage>
</organism>
<dbReference type="EMBL" id="CP040428">
    <property type="protein sequence ID" value="QCT20185.1"/>
    <property type="molecule type" value="Genomic_DNA"/>
</dbReference>
<keyword evidence="1" id="KW-0812">Transmembrane</keyword>
<feature type="transmembrane region" description="Helical" evidence="1">
    <location>
        <begin position="12"/>
        <end position="33"/>
    </location>
</feature>
<dbReference type="KEGG" id="izh:FEM41_11250"/>
<keyword evidence="1" id="KW-1133">Transmembrane helix</keyword>
<proteinExistence type="predicted"/>